<keyword evidence="1" id="KW-0472">Membrane</keyword>
<sequence length="173" mass="18824">MVRTLSSHYDVETELVDALDLGLPITRKRKYPVCAWLHLWCGAYFALTSRYLHREAGRPLVSGCAPGGLVVVLVVIPPGHPVIVFLMVLVGVVVVVVVETVLSRSYVLPSTGMLEGITHKSFILLLMAEMLNMQLSSTLNLVAARAIPALTLVGEGSTPPAAFSVPWMWLTYP</sequence>
<keyword evidence="1" id="KW-1133">Transmembrane helix</keyword>
<dbReference type="AlphaFoldDB" id="A0A1Q9EQK0"/>
<keyword evidence="3" id="KW-1185">Reference proteome</keyword>
<organism evidence="2 3">
    <name type="scientific">Symbiodinium microadriaticum</name>
    <name type="common">Dinoflagellate</name>
    <name type="synonym">Zooxanthella microadriatica</name>
    <dbReference type="NCBI Taxonomy" id="2951"/>
    <lineage>
        <taxon>Eukaryota</taxon>
        <taxon>Sar</taxon>
        <taxon>Alveolata</taxon>
        <taxon>Dinophyceae</taxon>
        <taxon>Suessiales</taxon>
        <taxon>Symbiodiniaceae</taxon>
        <taxon>Symbiodinium</taxon>
    </lineage>
</organism>
<feature type="transmembrane region" description="Helical" evidence="1">
    <location>
        <begin position="82"/>
        <end position="102"/>
    </location>
</feature>
<dbReference type="Proteomes" id="UP000186817">
    <property type="component" value="Unassembled WGS sequence"/>
</dbReference>
<proteinExistence type="predicted"/>
<dbReference type="EMBL" id="LSRX01000092">
    <property type="protein sequence ID" value="OLQ09700.1"/>
    <property type="molecule type" value="Genomic_DNA"/>
</dbReference>
<evidence type="ECO:0000313" key="2">
    <source>
        <dbReference type="EMBL" id="OLQ09700.1"/>
    </source>
</evidence>
<reference evidence="2 3" key="1">
    <citation type="submission" date="2016-02" db="EMBL/GenBank/DDBJ databases">
        <title>Genome analysis of coral dinoflagellate symbionts highlights evolutionary adaptations to a symbiotic lifestyle.</title>
        <authorList>
            <person name="Aranda M."/>
            <person name="Li Y."/>
            <person name="Liew Y.J."/>
            <person name="Baumgarten S."/>
            <person name="Simakov O."/>
            <person name="Wilson M."/>
            <person name="Piel J."/>
            <person name="Ashoor H."/>
            <person name="Bougouffa S."/>
            <person name="Bajic V.B."/>
            <person name="Ryu T."/>
            <person name="Ravasi T."/>
            <person name="Bayer T."/>
            <person name="Micklem G."/>
            <person name="Kim H."/>
            <person name="Bhak J."/>
            <person name="Lajeunesse T.C."/>
            <person name="Voolstra C.R."/>
        </authorList>
    </citation>
    <scope>NUCLEOTIDE SEQUENCE [LARGE SCALE GENOMIC DNA]</scope>
    <source>
        <strain evidence="2 3">CCMP2467</strain>
    </source>
</reference>
<gene>
    <name evidence="2" type="ORF">AK812_SmicGene6666</name>
</gene>
<accession>A0A1Q9EQK0</accession>
<evidence type="ECO:0000256" key="1">
    <source>
        <dbReference type="SAM" id="Phobius"/>
    </source>
</evidence>
<protein>
    <submittedName>
        <fullName evidence="2">Uncharacterized protein</fullName>
    </submittedName>
</protein>
<name>A0A1Q9EQK0_SYMMI</name>
<evidence type="ECO:0000313" key="3">
    <source>
        <dbReference type="Proteomes" id="UP000186817"/>
    </source>
</evidence>
<feature type="transmembrane region" description="Helical" evidence="1">
    <location>
        <begin position="59"/>
        <end position="76"/>
    </location>
</feature>
<keyword evidence="1" id="KW-0812">Transmembrane</keyword>
<comment type="caution">
    <text evidence="2">The sequence shown here is derived from an EMBL/GenBank/DDBJ whole genome shotgun (WGS) entry which is preliminary data.</text>
</comment>